<comment type="subcellular location">
    <subcellularLocation>
        <location evidence="5">Cell membrane</location>
        <topology evidence="5">Multi-pass membrane protein</topology>
    </subcellularLocation>
    <subcellularLocation>
        <location evidence="1">Membrane</location>
        <topology evidence="1">Multi-pass membrane protein</topology>
    </subcellularLocation>
</comment>
<evidence type="ECO:0000313" key="6">
    <source>
        <dbReference type="EMBL" id="KCV83847.1"/>
    </source>
</evidence>
<dbReference type="eggNOG" id="COG0730">
    <property type="taxonomic scope" value="Bacteria"/>
</dbReference>
<evidence type="ECO:0000256" key="2">
    <source>
        <dbReference type="ARBA" id="ARBA00022692"/>
    </source>
</evidence>
<keyword evidence="7" id="KW-1185">Reference proteome</keyword>
<keyword evidence="4 5" id="KW-0472">Membrane</keyword>
<organism evidence="6 7">
    <name type="scientific">Actibacterium atlanticum</name>
    <dbReference type="NCBI Taxonomy" id="1461693"/>
    <lineage>
        <taxon>Bacteria</taxon>
        <taxon>Pseudomonadati</taxon>
        <taxon>Pseudomonadota</taxon>
        <taxon>Alphaproteobacteria</taxon>
        <taxon>Rhodobacterales</taxon>
        <taxon>Roseobacteraceae</taxon>
        <taxon>Actibacterium</taxon>
    </lineage>
</organism>
<comment type="caution">
    <text evidence="6">The sequence shown here is derived from an EMBL/GenBank/DDBJ whole genome shotgun (WGS) entry which is preliminary data.</text>
</comment>
<evidence type="ECO:0000256" key="5">
    <source>
        <dbReference type="RuleBase" id="RU363041"/>
    </source>
</evidence>
<dbReference type="OrthoDB" id="457670at2"/>
<dbReference type="RefSeq" id="WP_035248122.1">
    <property type="nucleotide sequence ID" value="NZ_AQQY01000001.1"/>
</dbReference>
<sequence length="274" mass="28355">MPDLATLVPLTAVLLAIGAFAGLIAGLLGVGGGIVLVPAFLYTFTALGYDSPQLMQICLATSLATIIVTSLRSVHSHNKKGAVDWQVLRDWAPGIVVGAVIGVFVASSLRSTVLQGIFGVLGVCIGLYLAFGKPHWRISDKMPGLSTRAPVSSLVGFLSVLMGVGGGSFAVPTMTLYGQPIHRAVATAAGFGVAIALPSAIGFLMVSIPADVRPPYTIGAVNLPAFGLVICMTLITAPMGARLAHSMNPKPLKRVFALFLVLVALNMLRKALGL</sequence>
<feature type="transmembrane region" description="Helical" evidence="5">
    <location>
        <begin position="12"/>
        <end position="42"/>
    </location>
</feature>
<feature type="transmembrane region" description="Helical" evidence="5">
    <location>
        <begin position="91"/>
        <end position="106"/>
    </location>
</feature>
<keyword evidence="5" id="KW-1003">Cell membrane</keyword>
<dbReference type="Proteomes" id="UP000024836">
    <property type="component" value="Unassembled WGS sequence"/>
</dbReference>
<reference evidence="6 7" key="1">
    <citation type="submission" date="2013-04" db="EMBL/GenBank/DDBJ databases">
        <title>Shimia sp. 22II-S11-Z10 Genome Sequencing.</title>
        <authorList>
            <person name="Lai Q."/>
            <person name="Li G."/>
            <person name="Shao Z."/>
        </authorList>
    </citation>
    <scope>NUCLEOTIDE SEQUENCE [LARGE SCALE GENOMIC DNA]</scope>
    <source>
        <strain evidence="7">22II-S11-Z10</strain>
    </source>
</reference>
<keyword evidence="3 5" id="KW-1133">Transmembrane helix</keyword>
<dbReference type="STRING" id="1461693.ATO10_03765"/>
<dbReference type="Pfam" id="PF01925">
    <property type="entry name" value="TauE"/>
    <property type="match status" value="1"/>
</dbReference>
<feature type="transmembrane region" description="Helical" evidence="5">
    <location>
        <begin position="255"/>
        <end position="272"/>
    </location>
</feature>
<feature type="transmembrane region" description="Helical" evidence="5">
    <location>
        <begin position="151"/>
        <end position="172"/>
    </location>
</feature>
<dbReference type="PANTHER" id="PTHR43483">
    <property type="entry name" value="MEMBRANE TRANSPORTER PROTEIN HI_0806-RELATED"/>
    <property type="match status" value="1"/>
</dbReference>
<evidence type="ECO:0000256" key="3">
    <source>
        <dbReference type="ARBA" id="ARBA00022989"/>
    </source>
</evidence>
<evidence type="ECO:0000313" key="7">
    <source>
        <dbReference type="Proteomes" id="UP000024836"/>
    </source>
</evidence>
<dbReference type="AlphaFoldDB" id="A0A058ZRR9"/>
<evidence type="ECO:0000256" key="1">
    <source>
        <dbReference type="ARBA" id="ARBA00004141"/>
    </source>
</evidence>
<proteinExistence type="inferred from homology"/>
<dbReference type="PANTHER" id="PTHR43483:SF3">
    <property type="entry name" value="MEMBRANE TRANSPORTER PROTEIN HI_0806-RELATED"/>
    <property type="match status" value="1"/>
</dbReference>
<protein>
    <recommendedName>
        <fullName evidence="5">Probable membrane transporter protein</fullName>
    </recommendedName>
</protein>
<comment type="similarity">
    <text evidence="5">Belongs to the 4-toluene sulfonate uptake permease (TSUP) (TC 2.A.102) family.</text>
</comment>
<evidence type="ECO:0000256" key="4">
    <source>
        <dbReference type="ARBA" id="ARBA00023136"/>
    </source>
</evidence>
<feature type="transmembrane region" description="Helical" evidence="5">
    <location>
        <begin position="184"/>
        <end position="210"/>
    </location>
</feature>
<name>A0A058ZRR9_9RHOB</name>
<accession>A0A058ZRR9</accession>
<keyword evidence="2 5" id="KW-0812">Transmembrane</keyword>
<dbReference type="InterPro" id="IPR002781">
    <property type="entry name" value="TM_pro_TauE-like"/>
</dbReference>
<feature type="transmembrane region" description="Helical" evidence="5">
    <location>
        <begin position="216"/>
        <end position="235"/>
    </location>
</feature>
<dbReference type="PATRIC" id="fig|1461693.3.peg.774"/>
<dbReference type="EMBL" id="AQQY01000001">
    <property type="protein sequence ID" value="KCV83847.1"/>
    <property type="molecule type" value="Genomic_DNA"/>
</dbReference>
<gene>
    <name evidence="6" type="ORF">ATO10_03765</name>
</gene>
<dbReference type="GO" id="GO:0005886">
    <property type="term" value="C:plasma membrane"/>
    <property type="evidence" value="ECO:0007669"/>
    <property type="project" value="UniProtKB-SubCell"/>
</dbReference>
<feature type="transmembrane region" description="Helical" evidence="5">
    <location>
        <begin position="113"/>
        <end position="131"/>
    </location>
</feature>
<feature type="transmembrane region" description="Helical" evidence="5">
    <location>
        <begin position="54"/>
        <end position="71"/>
    </location>
</feature>